<dbReference type="InterPro" id="IPR044878">
    <property type="entry name" value="UbiA_sf"/>
</dbReference>
<evidence type="ECO:0000256" key="6">
    <source>
        <dbReference type="ARBA" id="ARBA00022692"/>
    </source>
</evidence>
<evidence type="ECO:0000313" key="11">
    <source>
        <dbReference type="Proteomes" id="UP000664521"/>
    </source>
</evidence>
<dbReference type="Proteomes" id="UP000664521">
    <property type="component" value="Unassembled WGS sequence"/>
</dbReference>
<dbReference type="Gene3D" id="1.10.357.140">
    <property type="entry name" value="UbiA prenyltransferase"/>
    <property type="match status" value="1"/>
</dbReference>
<comment type="pathway">
    <text evidence="3">Secondary metabolite biosynthesis.</text>
</comment>
<evidence type="ECO:0000256" key="3">
    <source>
        <dbReference type="ARBA" id="ARBA00005179"/>
    </source>
</evidence>
<comment type="subcellular location">
    <subcellularLocation>
        <location evidence="2">Membrane</location>
        <topology evidence="2">Multi-pass membrane protein</topology>
    </subcellularLocation>
</comment>
<feature type="transmembrane region" description="Helical" evidence="9">
    <location>
        <begin position="152"/>
        <end position="169"/>
    </location>
</feature>
<name>A0A8H3I456_9LECA</name>
<comment type="cofactor">
    <cofactor evidence="1">
        <name>Mg(2+)</name>
        <dbReference type="ChEBI" id="CHEBI:18420"/>
    </cofactor>
</comment>
<evidence type="ECO:0000256" key="4">
    <source>
        <dbReference type="ARBA" id="ARBA00005985"/>
    </source>
</evidence>
<dbReference type="OrthoDB" id="18170at2759"/>
<keyword evidence="7 9" id="KW-1133">Transmembrane helix</keyword>
<evidence type="ECO:0000256" key="5">
    <source>
        <dbReference type="ARBA" id="ARBA00022679"/>
    </source>
</evidence>
<dbReference type="InterPro" id="IPR039653">
    <property type="entry name" value="Prenyltransferase"/>
</dbReference>
<evidence type="ECO:0000256" key="8">
    <source>
        <dbReference type="ARBA" id="ARBA00023136"/>
    </source>
</evidence>
<feature type="transmembrane region" description="Helical" evidence="9">
    <location>
        <begin position="313"/>
        <end position="332"/>
    </location>
</feature>
<dbReference type="CDD" id="cd13959">
    <property type="entry name" value="PT_UbiA_COQ2"/>
    <property type="match status" value="1"/>
</dbReference>
<keyword evidence="11" id="KW-1185">Reference proteome</keyword>
<comment type="caution">
    <text evidence="10">The sequence shown here is derived from an EMBL/GenBank/DDBJ whole genome shotgun (WGS) entry which is preliminary data.</text>
</comment>
<dbReference type="EMBL" id="CAJPDS010000002">
    <property type="protein sequence ID" value="CAF9903938.1"/>
    <property type="molecule type" value="Genomic_DNA"/>
</dbReference>
<dbReference type="GO" id="GO:0016765">
    <property type="term" value="F:transferase activity, transferring alkyl or aryl (other than methyl) groups"/>
    <property type="evidence" value="ECO:0007669"/>
    <property type="project" value="InterPro"/>
</dbReference>
<dbReference type="GO" id="GO:0005886">
    <property type="term" value="C:plasma membrane"/>
    <property type="evidence" value="ECO:0007669"/>
    <property type="project" value="TreeGrafter"/>
</dbReference>
<dbReference type="FunFam" id="1.20.120.1780:FF:000001">
    <property type="entry name" value="4-hydroxybenzoate octaprenyltransferase"/>
    <property type="match status" value="1"/>
</dbReference>
<keyword evidence="6 9" id="KW-0812">Transmembrane</keyword>
<feature type="transmembrane region" description="Helical" evidence="9">
    <location>
        <begin position="124"/>
        <end position="146"/>
    </location>
</feature>
<evidence type="ECO:0000256" key="9">
    <source>
        <dbReference type="SAM" id="Phobius"/>
    </source>
</evidence>
<evidence type="ECO:0000256" key="1">
    <source>
        <dbReference type="ARBA" id="ARBA00001946"/>
    </source>
</evidence>
<proteinExistence type="inferred from homology"/>
<evidence type="ECO:0000313" key="10">
    <source>
        <dbReference type="EMBL" id="CAF9903938.1"/>
    </source>
</evidence>
<reference evidence="10" key="1">
    <citation type="submission" date="2021-03" db="EMBL/GenBank/DDBJ databases">
        <authorList>
            <person name="Tagirdzhanova G."/>
        </authorList>
    </citation>
    <scope>NUCLEOTIDE SEQUENCE</scope>
</reference>
<evidence type="ECO:0000256" key="7">
    <source>
        <dbReference type="ARBA" id="ARBA00022989"/>
    </source>
</evidence>
<evidence type="ECO:0000256" key="2">
    <source>
        <dbReference type="ARBA" id="ARBA00004141"/>
    </source>
</evidence>
<feature type="transmembrane region" description="Helical" evidence="9">
    <location>
        <begin position="274"/>
        <end position="293"/>
    </location>
</feature>
<comment type="similarity">
    <text evidence="4">Belongs to the UbiA prenyltransferase family.</text>
</comment>
<dbReference type="Gene3D" id="1.20.120.1780">
    <property type="entry name" value="UbiA prenyltransferase"/>
    <property type="match status" value="1"/>
</dbReference>
<accession>A0A8H3I456</accession>
<dbReference type="PANTHER" id="PTHR11048:SF28">
    <property type="entry name" value="4-HYDROXYBENZOATE POLYPRENYLTRANSFERASE, MITOCHONDRIAL"/>
    <property type="match status" value="1"/>
</dbReference>
<sequence>MASTDKKKLQVISNEVSNNSANSASTKAVANYRSRDLTRGVWELARFHTREAWLCWYPAVWGACLAAGTQDIALSPYEFCRILFGIWSSVTATHAAFCTFDDICDCGFDAHVERCKTRPLPSGMISYGEAVTVFIAWILIIIAITHCTLGEAAVITFIPIWGLSLIYPVMKRLIPFPQVVLGAVMGAAVFPGWAAVTEDLSGLEQGLPLFAATMSWVIYFDVFYATQDHQDDAKIGVKSVAVLLGDKTWMFLGALALLQVGFFAITAFKANMSWMFWILGIGVWAVNLPWHVFSLDTSNRESGGQIFKANIMLGLYMTGIALAELLTTRVYMKTLLHMFDRQGGSSLNKTA</sequence>
<protein>
    <submittedName>
        <fullName evidence="10">Uncharacterized protein</fullName>
    </submittedName>
</protein>
<feature type="transmembrane region" description="Helical" evidence="9">
    <location>
        <begin position="176"/>
        <end position="195"/>
    </location>
</feature>
<feature type="transmembrane region" description="Helical" evidence="9">
    <location>
        <begin position="248"/>
        <end position="268"/>
    </location>
</feature>
<dbReference type="Pfam" id="PF01040">
    <property type="entry name" value="UbiA"/>
    <property type="match status" value="1"/>
</dbReference>
<dbReference type="PANTHER" id="PTHR11048">
    <property type="entry name" value="PRENYLTRANSFERASES"/>
    <property type="match status" value="1"/>
</dbReference>
<organism evidence="10 11">
    <name type="scientific">Heterodermia speciosa</name>
    <dbReference type="NCBI Taxonomy" id="116794"/>
    <lineage>
        <taxon>Eukaryota</taxon>
        <taxon>Fungi</taxon>
        <taxon>Dikarya</taxon>
        <taxon>Ascomycota</taxon>
        <taxon>Pezizomycotina</taxon>
        <taxon>Lecanoromycetes</taxon>
        <taxon>OSLEUM clade</taxon>
        <taxon>Lecanoromycetidae</taxon>
        <taxon>Caliciales</taxon>
        <taxon>Physciaceae</taxon>
        <taxon>Heterodermia</taxon>
    </lineage>
</organism>
<dbReference type="InterPro" id="IPR000537">
    <property type="entry name" value="UbiA_prenyltransferase"/>
</dbReference>
<keyword evidence="5" id="KW-0808">Transferase</keyword>
<gene>
    <name evidence="10" type="ORF">HETSPECPRED_003245</name>
</gene>
<keyword evidence="8 9" id="KW-0472">Membrane</keyword>
<dbReference type="AlphaFoldDB" id="A0A8H3I456"/>